<dbReference type="GO" id="GO:0005737">
    <property type="term" value="C:cytoplasm"/>
    <property type="evidence" value="ECO:0007669"/>
    <property type="project" value="UniProtKB-SubCell"/>
</dbReference>
<evidence type="ECO:0000259" key="7">
    <source>
        <dbReference type="Pfam" id="PF02601"/>
    </source>
</evidence>
<name>A0A1M5SFL9_9CLOT</name>
<dbReference type="CDD" id="cd04489">
    <property type="entry name" value="ExoVII_LU_OBF"/>
    <property type="match status" value="1"/>
</dbReference>
<dbReference type="InterPro" id="IPR020579">
    <property type="entry name" value="Exonuc_VII_lsu_C"/>
</dbReference>
<feature type="domain" description="OB-fold nucleic acid binding" evidence="8">
    <location>
        <begin position="6"/>
        <end position="100"/>
    </location>
</feature>
<dbReference type="Pfam" id="PF13742">
    <property type="entry name" value="tRNA_anti_2"/>
    <property type="match status" value="1"/>
</dbReference>
<evidence type="ECO:0000256" key="2">
    <source>
        <dbReference type="ARBA" id="ARBA00022722"/>
    </source>
</evidence>
<dbReference type="GO" id="GO:0006308">
    <property type="term" value="P:DNA catabolic process"/>
    <property type="evidence" value="ECO:0007669"/>
    <property type="project" value="UniProtKB-UniRule"/>
</dbReference>
<dbReference type="GO" id="GO:0003676">
    <property type="term" value="F:nucleic acid binding"/>
    <property type="evidence" value="ECO:0007669"/>
    <property type="project" value="InterPro"/>
</dbReference>
<sequence>MYIKTLTVTQLNNYIKKTMDGDFILKNVSLKGEISNWKKHSSGHIYFSLKDESGKINCIMFKEYADGLDFDPDNGISVEAMGRVTLYAKEGSVQLYCQSIKRDGVGDLFIQFEKLKKKLEEENLFSSNYKKSIPKFAMKVGVITSPTGAAIRDIINVAKRRNSKVELIIYPSLVQGDMAAANLIEGIKYFNEKNDVDLIILTRGGGSIEELWAFNNEDLARTIFKSKKPVICGVGHETDFTIADFVSDMRAPTPSAAAEIAIFNESEILEKLSYNMKMIKMKQIKRIDYEKNRVNLYKEKLQNYKPINYIANEYFKVDYLNKELRNTINSKIDKNKTLLSHTYALLQEKNPLNIINKGYSIIRDSDQKTIKSISILKEKKEIEVILADGREKFYLEMKREV</sequence>
<dbReference type="Proteomes" id="UP000184447">
    <property type="component" value="Unassembled WGS sequence"/>
</dbReference>
<proteinExistence type="inferred from homology"/>
<comment type="function">
    <text evidence="5">Bidirectionally degrades single-stranded DNA into large acid-insoluble oligonucleotides, which are then degraded further into small acid-soluble oligonucleotides.</text>
</comment>
<evidence type="ECO:0000259" key="8">
    <source>
        <dbReference type="Pfam" id="PF13742"/>
    </source>
</evidence>
<evidence type="ECO:0000256" key="6">
    <source>
        <dbReference type="RuleBase" id="RU004355"/>
    </source>
</evidence>
<dbReference type="GO" id="GO:0008855">
    <property type="term" value="F:exodeoxyribonuclease VII activity"/>
    <property type="evidence" value="ECO:0007669"/>
    <property type="project" value="UniProtKB-UniRule"/>
</dbReference>
<comment type="subunit">
    <text evidence="5">Heterooligomer composed of large and small subunits.</text>
</comment>
<dbReference type="Pfam" id="PF02601">
    <property type="entry name" value="Exonuc_VII_L"/>
    <property type="match status" value="1"/>
</dbReference>
<comment type="catalytic activity">
    <reaction evidence="5 6">
        <text>Exonucleolytic cleavage in either 5'- to 3'- or 3'- to 5'-direction to yield nucleoside 5'-phosphates.</text>
        <dbReference type="EC" id="3.1.11.6"/>
    </reaction>
</comment>
<dbReference type="EMBL" id="FQXM01000004">
    <property type="protein sequence ID" value="SHH37078.1"/>
    <property type="molecule type" value="Genomic_DNA"/>
</dbReference>
<comment type="subcellular location">
    <subcellularLocation>
        <location evidence="5 6">Cytoplasm</location>
    </subcellularLocation>
</comment>
<feature type="domain" description="Exonuclease VII large subunit C-terminal" evidence="7">
    <location>
        <begin position="124"/>
        <end position="303"/>
    </location>
</feature>
<keyword evidence="4 5" id="KW-0269">Exonuclease</keyword>
<evidence type="ECO:0000256" key="1">
    <source>
        <dbReference type="ARBA" id="ARBA00022490"/>
    </source>
</evidence>
<keyword evidence="3 5" id="KW-0378">Hydrolase</keyword>
<dbReference type="InterPro" id="IPR003753">
    <property type="entry name" value="Exonuc_VII_L"/>
</dbReference>
<dbReference type="NCBIfam" id="TIGR00237">
    <property type="entry name" value="xseA"/>
    <property type="match status" value="1"/>
</dbReference>
<evidence type="ECO:0000256" key="4">
    <source>
        <dbReference type="ARBA" id="ARBA00022839"/>
    </source>
</evidence>
<keyword evidence="10" id="KW-1185">Reference proteome</keyword>
<organism evidence="9 10">
    <name type="scientific">Clostridium grantii DSM 8605</name>
    <dbReference type="NCBI Taxonomy" id="1121316"/>
    <lineage>
        <taxon>Bacteria</taxon>
        <taxon>Bacillati</taxon>
        <taxon>Bacillota</taxon>
        <taxon>Clostridia</taxon>
        <taxon>Eubacteriales</taxon>
        <taxon>Clostridiaceae</taxon>
        <taxon>Clostridium</taxon>
    </lineage>
</organism>
<dbReference type="AlphaFoldDB" id="A0A1M5SFL9"/>
<dbReference type="OrthoDB" id="9802795at2"/>
<accession>A0A1M5SFL9</accession>
<dbReference type="InterPro" id="IPR025824">
    <property type="entry name" value="OB-fold_nuc-bd_dom"/>
</dbReference>
<evidence type="ECO:0000256" key="3">
    <source>
        <dbReference type="ARBA" id="ARBA00022801"/>
    </source>
</evidence>
<dbReference type="RefSeq" id="WP_073337232.1">
    <property type="nucleotide sequence ID" value="NZ_FQXM01000004.1"/>
</dbReference>
<evidence type="ECO:0000256" key="5">
    <source>
        <dbReference type="HAMAP-Rule" id="MF_00378"/>
    </source>
</evidence>
<dbReference type="PANTHER" id="PTHR30008:SF0">
    <property type="entry name" value="EXODEOXYRIBONUCLEASE 7 LARGE SUBUNIT"/>
    <property type="match status" value="1"/>
</dbReference>
<dbReference type="STRING" id="1121316.SAMN02745207_00902"/>
<evidence type="ECO:0000313" key="10">
    <source>
        <dbReference type="Proteomes" id="UP000184447"/>
    </source>
</evidence>
<dbReference type="EC" id="3.1.11.6" evidence="5"/>
<reference evidence="9 10" key="1">
    <citation type="submission" date="2016-11" db="EMBL/GenBank/DDBJ databases">
        <authorList>
            <person name="Jaros S."/>
            <person name="Januszkiewicz K."/>
            <person name="Wedrychowicz H."/>
        </authorList>
    </citation>
    <scope>NUCLEOTIDE SEQUENCE [LARGE SCALE GENOMIC DNA]</scope>
    <source>
        <strain evidence="9 10">DSM 8605</strain>
    </source>
</reference>
<evidence type="ECO:0000313" key="9">
    <source>
        <dbReference type="EMBL" id="SHH37078.1"/>
    </source>
</evidence>
<comment type="similarity">
    <text evidence="5 6">Belongs to the XseA family.</text>
</comment>
<dbReference type="GO" id="GO:0009318">
    <property type="term" value="C:exodeoxyribonuclease VII complex"/>
    <property type="evidence" value="ECO:0007669"/>
    <property type="project" value="UniProtKB-UniRule"/>
</dbReference>
<protein>
    <recommendedName>
        <fullName evidence="5">Exodeoxyribonuclease 7 large subunit</fullName>
        <ecNumber evidence="5">3.1.11.6</ecNumber>
    </recommendedName>
    <alternativeName>
        <fullName evidence="5">Exodeoxyribonuclease VII large subunit</fullName>
        <shortName evidence="5">Exonuclease VII large subunit</shortName>
    </alternativeName>
</protein>
<dbReference type="PANTHER" id="PTHR30008">
    <property type="entry name" value="EXODEOXYRIBONUCLEASE 7 LARGE SUBUNIT"/>
    <property type="match status" value="1"/>
</dbReference>
<gene>
    <name evidence="5" type="primary">xseA</name>
    <name evidence="9" type="ORF">SAMN02745207_00902</name>
</gene>
<dbReference type="HAMAP" id="MF_00378">
    <property type="entry name" value="Exonuc_7_L"/>
    <property type="match status" value="1"/>
</dbReference>
<keyword evidence="2 5" id="KW-0540">Nuclease</keyword>
<keyword evidence="1 5" id="KW-0963">Cytoplasm</keyword>